<dbReference type="AlphaFoldDB" id="A0A951URV6"/>
<evidence type="ECO:0000313" key="1">
    <source>
        <dbReference type="EMBL" id="MBW4667092.1"/>
    </source>
</evidence>
<sequence>MKLEKIYRTFFLTNIAIASLIMVNFPAMATSVSISSASNRESKSVMLLAGINTKYVQEADKNLDAALEAMSNAAKTENEQEAASYFDNALQHLQNAATALKQGGMLDTALMLENAIQSLNYAIDTDSDKTQDKLIEDAINALNRVDTEIKDVLS</sequence>
<reference evidence="1" key="2">
    <citation type="journal article" date="2022" name="Microbiol. Resour. Announc.">
        <title>Metagenome Sequencing to Explore Phylogenomics of Terrestrial Cyanobacteria.</title>
        <authorList>
            <person name="Ward R.D."/>
            <person name="Stajich J.E."/>
            <person name="Johansen J.R."/>
            <person name="Huntemann M."/>
            <person name="Clum A."/>
            <person name="Foster B."/>
            <person name="Foster B."/>
            <person name="Roux S."/>
            <person name="Palaniappan K."/>
            <person name="Varghese N."/>
            <person name="Mukherjee S."/>
            <person name="Reddy T.B.K."/>
            <person name="Daum C."/>
            <person name="Copeland A."/>
            <person name="Chen I.A."/>
            <person name="Ivanova N.N."/>
            <person name="Kyrpides N.C."/>
            <person name="Shapiro N."/>
            <person name="Eloe-Fadrosh E.A."/>
            <person name="Pietrasiak N."/>
        </authorList>
    </citation>
    <scope>NUCLEOTIDE SEQUENCE</scope>
    <source>
        <strain evidence="1">GSE-NOS-MK-12-04C</strain>
    </source>
</reference>
<protein>
    <submittedName>
        <fullName evidence="1">Uncharacterized protein</fullName>
    </submittedName>
</protein>
<comment type="caution">
    <text evidence="1">The sequence shown here is derived from an EMBL/GenBank/DDBJ whole genome shotgun (WGS) entry which is preliminary data.</text>
</comment>
<evidence type="ECO:0000313" key="2">
    <source>
        <dbReference type="Proteomes" id="UP000729701"/>
    </source>
</evidence>
<name>A0A951URV6_9CYAN</name>
<proteinExistence type="predicted"/>
<dbReference type="Proteomes" id="UP000729701">
    <property type="component" value="Unassembled WGS sequence"/>
</dbReference>
<gene>
    <name evidence="1" type="ORF">KME60_06500</name>
</gene>
<dbReference type="EMBL" id="JAHHGZ010000005">
    <property type="protein sequence ID" value="MBW4667092.1"/>
    <property type="molecule type" value="Genomic_DNA"/>
</dbReference>
<reference evidence="1" key="1">
    <citation type="submission" date="2021-05" db="EMBL/GenBank/DDBJ databases">
        <authorList>
            <person name="Pietrasiak N."/>
            <person name="Ward R."/>
            <person name="Stajich J.E."/>
            <person name="Kurbessoian T."/>
        </authorList>
    </citation>
    <scope>NUCLEOTIDE SEQUENCE</scope>
    <source>
        <strain evidence="1">GSE-NOS-MK-12-04C</strain>
    </source>
</reference>
<accession>A0A951URV6</accession>
<organism evidence="1 2">
    <name type="scientific">Cyanomargarita calcarea GSE-NOS-MK-12-04C</name>
    <dbReference type="NCBI Taxonomy" id="2839659"/>
    <lineage>
        <taxon>Bacteria</taxon>
        <taxon>Bacillati</taxon>
        <taxon>Cyanobacteriota</taxon>
        <taxon>Cyanophyceae</taxon>
        <taxon>Nostocales</taxon>
        <taxon>Cyanomargaritaceae</taxon>
        <taxon>Cyanomargarita</taxon>
    </lineage>
</organism>